<keyword evidence="3" id="KW-1185">Reference proteome</keyword>
<feature type="signal peptide" evidence="1">
    <location>
        <begin position="1"/>
        <end position="26"/>
    </location>
</feature>
<sequence length="240" mass="26782">MKKRTIKKIYLLCLCIFCVTAFSACAGEKDALISAGGEGQKKIYDDIAVGNIRCVNISGNARSIVIKQSDSNRFEFINADLDTDNKYEISCEEKDNSLNVCVMMDNADSSNNILGSIVICIPSKELEKIETTGEFNQIHLNTLNSDVWIQANRDSAVVLDLMADQLDHNIMLDGLESNTFRNVSVYFDKLPDNIKMEFNTIPNSAVNVPEDLFKEKKLERGSGEPMISINNADAIDFYIE</sequence>
<reference evidence="2 3" key="1">
    <citation type="submission" date="2024-04" db="EMBL/GenBank/DDBJ databases">
        <title>Defined microbial consortia suppress multidrug-resistant proinflammatory Enterobacteriaceae via ecological control.</title>
        <authorList>
            <person name="Furuichi M."/>
            <person name="Kawaguchi T."/>
            <person name="Pust M."/>
            <person name="Yasuma K."/>
            <person name="Plichta D."/>
            <person name="Hasegawa N."/>
            <person name="Ohya T."/>
            <person name="Bhattarai S."/>
            <person name="Sasajima S."/>
            <person name="Aoto Y."/>
            <person name="Tuganbaev T."/>
            <person name="Yaginuma M."/>
            <person name="Ueda M."/>
            <person name="Okahashi N."/>
            <person name="Amafuji K."/>
            <person name="Kiridooshi Y."/>
            <person name="Sugita K."/>
            <person name="Strazar M."/>
            <person name="Skelly A."/>
            <person name="Suda W."/>
            <person name="Hattori M."/>
            <person name="Nakamoto N."/>
            <person name="Caballero S."/>
            <person name="Norman J."/>
            <person name="Olle B."/>
            <person name="Tanoue T."/>
            <person name="Arita M."/>
            <person name="Bucci V."/>
            <person name="Atarashi K."/>
            <person name="Xavier R."/>
            <person name="Honda K."/>
        </authorList>
    </citation>
    <scope>NUCLEOTIDE SEQUENCE [LARGE SCALE GENOMIC DNA]</scope>
    <source>
        <strain evidence="3">k34-0107-D12</strain>
    </source>
</reference>
<feature type="chain" id="PRO_5045511438" description="Adhesin domain-containing protein" evidence="1">
    <location>
        <begin position="27"/>
        <end position="240"/>
    </location>
</feature>
<organism evidence="2 3">
    <name type="scientific">Blautia parvula</name>
    <dbReference type="NCBI Taxonomy" id="2877527"/>
    <lineage>
        <taxon>Bacteria</taxon>
        <taxon>Bacillati</taxon>
        <taxon>Bacillota</taxon>
        <taxon>Clostridia</taxon>
        <taxon>Lachnospirales</taxon>
        <taxon>Lachnospiraceae</taxon>
        <taxon>Blautia</taxon>
    </lineage>
</organism>
<dbReference type="Proteomes" id="UP001600941">
    <property type="component" value="Unassembled WGS sequence"/>
</dbReference>
<evidence type="ECO:0000313" key="3">
    <source>
        <dbReference type="Proteomes" id="UP001600941"/>
    </source>
</evidence>
<evidence type="ECO:0008006" key="4">
    <source>
        <dbReference type="Google" id="ProtNLM"/>
    </source>
</evidence>
<dbReference type="PROSITE" id="PS51257">
    <property type="entry name" value="PROKAR_LIPOPROTEIN"/>
    <property type="match status" value="1"/>
</dbReference>
<gene>
    <name evidence="2" type="ORF">K340107D12_43700</name>
</gene>
<dbReference type="RefSeq" id="WP_227210592.1">
    <property type="nucleotide sequence ID" value="NZ_BAABZQ010000001.1"/>
</dbReference>
<proteinExistence type="predicted"/>
<dbReference type="EMBL" id="BAABZQ010000001">
    <property type="protein sequence ID" value="GAA6501554.1"/>
    <property type="molecule type" value="Genomic_DNA"/>
</dbReference>
<evidence type="ECO:0000313" key="2">
    <source>
        <dbReference type="EMBL" id="GAA6501554.1"/>
    </source>
</evidence>
<protein>
    <recommendedName>
        <fullName evidence="4">Adhesin domain-containing protein</fullName>
    </recommendedName>
</protein>
<comment type="caution">
    <text evidence="2">The sequence shown here is derived from an EMBL/GenBank/DDBJ whole genome shotgun (WGS) entry which is preliminary data.</text>
</comment>
<name>A0ABQ0BYE2_9FIRM</name>
<keyword evidence="1" id="KW-0732">Signal</keyword>
<accession>A0ABQ0BYE2</accession>
<evidence type="ECO:0000256" key="1">
    <source>
        <dbReference type="SAM" id="SignalP"/>
    </source>
</evidence>